<organism evidence="2 3">
    <name type="scientific">Schizopora paradoxa</name>
    <dbReference type="NCBI Taxonomy" id="27342"/>
    <lineage>
        <taxon>Eukaryota</taxon>
        <taxon>Fungi</taxon>
        <taxon>Dikarya</taxon>
        <taxon>Basidiomycota</taxon>
        <taxon>Agaricomycotina</taxon>
        <taxon>Agaricomycetes</taxon>
        <taxon>Hymenochaetales</taxon>
        <taxon>Schizoporaceae</taxon>
        <taxon>Schizopora</taxon>
    </lineage>
</organism>
<evidence type="ECO:0000313" key="3">
    <source>
        <dbReference type="Proteomes" id="UP000053477"/>
    </source>
</evidence>
<keyword evidence="3" id="KW-1185">Reference proteome</keyword>
<accession>A0A0H2RB99</accession>
<dbReference type="Proteomes" id="UP000053477">
    <property type="component" value="Unassembled WGS sequence"/>
</dbReference>
<proteinExistence type="predicted"/>
<gene>
    <name evidence="2" type="ORF">SCHPADRAFT_578135</name>
</gene>
<evidence type="ECO:0000256" key="1">
    <source>
        <dbReference type="SAM" id="MobiDB-lite"/>
    </source>
</evidence>
<feature type="region of interest" description="Disordered" evidence="1">
    <location>
        <begin position="1"/>
        <end position="40"/>
    </location>
</feature>
<dbReference type="EMBL" id="KQ086064">
    <property type="protein sequence ID" value="KLO09170.1"/>
    <property type="molecule type" value="Genomic_DNA"/>
</dbReference>
<name>A0A0H2RB99_9AGAM</name>
<evidence type="ECO:0000313" key="2">
    <source>
        <dbReference type="EMBL" id="KLO09170.1"/>
    </source>
</evidence>
<feature type="compositionally biased region" description="Low complexity" evidence="1">
    <location>
        <begin position="1"/>
        <end position="23"/>
    </location>
</feature>
<dbReference type="AlphaFoldDB" id="A0A0H2RB99"/>
<sequence length="296" mass="33125">MLSNSPQESASSSNSQDPLPSSSLIEEHPSNLRSVKSPKTLGQRLKSVGTGLGSLWKKTTSPALFLSPHQVADKIRRLCHHDKTTISQRHLDVTSKSSDKMSESDVIITLCKRLVRFASSQYSVSTQIAAKTEIFALAINDPGIRGILQRIVTQDQLIGLLQAVVDFFPEPNMAAVDFHDMWSIVLGHRLFEGNGETFVESCSNHLKEVLTGPHARSFLLSLEYLGYALALDTDGRELWFLLRIWEHFLQNLPNHADSFNWYKMDTFIYNILSSGKSLSDFVSPTRLSSLAPHLMR</sequence>
<dbReference type="InParanoid" id="A0A0H2RB99"/>
<reference evidence="2 3" key="1">
    <citation type="submission" date="2015-04" db="EMBL/GenBank/DDBJ databases">
        <title>Complete genome sequence of Schizopora paradoxa KUC8140, a cosmopolitan wood degrader in East Asia.</title>
        <authorList>
            <consortium name="DOE Joint Genome Institute"/>
            <person name="Min B."/>
            <person name="Park H."/>
            <person name="Jang Y."/>
            <person name="Kim J.-J."/>
            <person name="Kim K.H."/>
            <person name="Pangilinan J."/>
            <person name="Lipzen A."/>
            <person name="Riley R."/>
            <person name="Grigoriev I.V."/>
            <person name="Spatafora J.W."/>
            <person name="Choi I.-G."/>
        </authorList>
    </citation>
    <scope>NUCLEOTIDE SEQUENCE [LARGE SCALE GENOMIC DNA]</scope>
    <source>
        <strain evidence="2 3">KUC8140</strain>
    </source>
</reference>
<protein>
    <submittedName>
        <fullName evidence="2">Uncharacterized protein</fullName>
    </submittedName>
</protein>